<organism evidence="3 4">
    <name type="scientific">Eubacterium plexicaudatum ASF492</name>
    <dbReference type="NCBI Taxonomy" id="1235802"/>
    <lineage>
        <taxon>Bacteria</taxon>
        <taxon>Bacillati</taxon>
        <taxon>Bacillota</taxon>
        <taxon>Clostridia</taxon>
        <taxon>Eubacteriales</taxon>
        <taxon>Eubacteriaceae</taxon>
        <taxon>Eubacterium</taxon>
    </lineage>
</organism>
<dbReference type="AlphaFoldDB" id="N2AB68"/>
<keyword evidence="2" id="KW-0732">Signal</keyword>
<dbReference type="eggNOG" id="ENOG5030KN8">
    <property type="taxonomic scope" value="Bacteria"/>
</dbReference>
<reference evidence="3 4" key="1">
    <citation type="journal article" date="2014" name="Genome Announc.">
        <title>Draft genome sequences of the altered schaedler flora, a defined bacterial community from gnotobiotic mice.</title>
        <authorList>
            <person name="Wannemuehler M.J."/>
            <person name="Overstreet A.M."/>
            <person name="Ward D.V."/>
            <person name="Phillips G.J."/>
        </authorList>
    </citation>
    <scope>NUCLEOTIDE SEQUENCE [LARGE SCALE GENOMIC DNA]</scope>
    <source>
        <strain evidence="3 4">ASF492</strain>
    </source>
</reference>
<evidence type="ECO:0000256" key="1">
    <source>
        <dbReference type="SAM" id="MobiDB-lite"/>
    </source>
</evidence>
<dbReference type="Gene3D" id="2.60.40.1080">
    <property type="match status" value="1"/>
</dbReference>
<dbReference type="Proteomes" id="UP000012589">
    <property type="component" value="Unassembled WGS sequence"/>
</dbReference>
<feature type="signal peptide" evidence="2">
    <location>
        <begin position="1"/>
        <end position="25"/>
    </location>
</feature>
<comment type="caution">
    <text evidence="3">The sequence shown here is derived from an EMBL/GenBank/DDBJ whole genome shotgun (WGS) entry which is preliminary data.</text>
</comment>
<feature type="compositionally biased region" description="Low complexity" evidence="1">
    <location>
        <begin position="473"/>
        <end position="519"/>
    </location>
</feature>
<accession>N2AB68</accession>
<evidence type="ECO:0000313" key="4">
    <source>
        <dbReference type="Proteomes" id="UP000012589"/>
    </source>
</evidence>
<gene>
    <name evidence="3" type="ORF">C823_04416</name>
</gene>
<dbReference type="OrthoDB" id="6372180at2"/>
<dbReference type="PATRIC" id="fig|1235802.3.peg.4693"/>
<evidence type="ECO:0000313" key="3">
    <source>
        <dbReference type="EMBL" id="EMZ21599.1"/>
    </source>
</evidence>
<name>N2AB68_9FIRM</name>
<protein>
    <recommendedName>
        <fullName evidence="5">BIG2 domain-containing protein</fullName>
    </recommendedName>
</protein>
<dbReference type="STRING" id="1235802.C823_04416"/>
<dbReference type="EMBL" id="AQFT01000129">
    <property type="protein sequence ID" value="EMZ21599.1"/>
    <property type="molecule type" value="Genomic_DNA"/>
</dbReference>
<evidence type="ECO:0000256" key="2">
    <source>
        <dbReference type="SAM" id="SignalP"/>
    </source>
</evidence>
<evidence type="ECO:0008006" key="5">
    <source>
        <dbReference type="Google" id="ProtNLM"/>
    </source>
</evidence>
<keyword evidence="4" id="KW-1185">Reference proteome</keyword>
<proteinExistence type="predicted"/>
<sequence>MRIRQLKLEAAVLLAFILSFGTAVAPCVPVPGTSAAAQKQVKLNVKSKTLKVGQKGYKLKLVNNQQGWKIKKVTTTNAAVCKPYGKKKTYVLLKGNGKGSAAIQVKVTRTVVKNGKKTTKSKQLSCKVRVKADAAKDTEQTLKEDVTVSGQQQLEAALKNPATKTLRFQTEDEGAFTIPKADYPEIDLIVDAPNADMENNGTFKSISVQAIKDSTWLENAAGNFLNILAKTARIVVSQGAGVSGIAFAQTGAKVALEVNGTVNEVSFRSPDTDAKVSVSQGGSLGNVSVEEAAQRTKLDMDVSGSVGDVKLAAPQSDMNMAVADGGMVSNVSLDTAAENAKADMDVKGTVSDVSLDAPKADVKMAVDENGKVNDVTVSKEMNIALSGSTKTAIPLKISASATITTSANVALDSSAGLNLVLEKGSEGSSIKISGNTAAVSLKVQNRTEINITIHTSTGNITIVKNSSRDITVSAPSASGSSASAGSSYGSSSSASSPSAGSSSGGSSSAGSSSGGSSSSDSESEDNKTDAEPKGIAVDRTYFTMKKGEEQEIYFSADPKEAGRLCDFNTVTFGRNTNVTYIYEKEDDPAPIGIKITARYAGTEVIHMRADIMGNEEDSPIILRNQGKVIRIQVTEDGAAPVSEIKLTTDSASIEKGDSVHASLQLNAPEGAKLTRVEFLDTHNLGGVMSVDLDGRTLEETTASCNITGTAAGNDELAALATVELADGTEEKIASNVVPLEVTDSTPDPSAEETTVELNTVPGLPVDEWAFISAELDVHAYSARIMKTKWTSSDPNIIHVYSDEVNRDYISITGVALGKATITAEITIVTSSQIFTKKASSEVEVKPDFELTLVSSVDVVTGSAIQADGWEEQDRGKPAFKFITDLDHVSFTPCYGLREGLVFDSCTINTQEQIDGLRVVELANGTGYGFVIQDADIMNRTFRIPIRVKTYVSMNEFKYYTADLTVYMAEWTNGTFLAQCKAEDIQRADP</sequence>
<dbReference type="HOGENOM" id="CLU_301834_0_0_9"/>
<feature type="region of interest" description="Disordered" evidence="1">
    <location>
        <begin position="472"/>
        <end position="535"/>
    </location>
</feature>
<feature type="chain" id="PRO_5039228896" description="BIG2 domain-containing protein" evidence="2">
    <location>
        <begin position="26"/>
        <end position="989"/>
    </location>
</feature>